<dbReference type="Gene3D" id="3.20.20.70">
    <property type="entry name" value="Aldolase class I"/>
    <property type="match status" value="1"/>
</dbReference>
<dbReference type="PANTHER" id="PTHR32332:SF20">
    <property type="entry name" value="2-NITROPROPANE DIOXYGENASE-LIKE PROTEIN"/>
    <property type="match status" value="1"/>
</dbReference>
<keyword evidence="3" id="KW-0285">Flavoprotein</keyword>
<dbReference type="Pfam" id="PF03060">
    <property type="entry name" value="NMO"/>
    <property type="match status" value="2"/>
</dbReference>
<comment type="function">
    <text evidence="1">Nitronate monooxygenase that uses molecular oxygen to catalyze the oxidative denitrification of alkyl nitronates. Acts on propionate 3-nitronate (P3N), the presumed physiological substrate. Probably functions in the detoxification of P3N, a metabolic poison produced by plants and fungi as a defense mechanism.</text>
</comment>
<keyword evidence="5" id="KW-0560">Oxidoreductase</keyword>
<dbReference type="PATRIC" id="fig|1415168.3.peg.632"/>
<dbReference type="PANTHER" id="PTHR32332">
    <property type="entry name" value="2-NITROPROPANE DIOXYGENASE"/>
    <property type="match status" value="1"/>
</dbReference>
<protein>
    <recommendedName>
        <fullName evidence="2">Probable nitronate monooxygenase</fullName>
    </recommendedName>
</protein>
<evidence type="ECO:0000313" key="6">
    <source>
        <dbReference type="EMBL" id="KEY63274.1"/>
    </source>
</evidence>
<dbReference type="GO" id="GO:0018580">
    <property type="term" value="F:nitronate monooxygenase activity"/>
    <property type="evidence" value="ECO:0007669"/>
    <property type="project" value="InterPro"/>
</dbReference>
<evidence type="ECO:0000256" key="5">
    <source>
        <dbReference type="ARBA" id="ARBA00023002"/>
    </source>
</evidence>
<dbReference type="EMBL" id="AZSI01000012">
    <property type="protein sequence ID" value="KEY63274.1"/>
    <property type="molecule type" value="Genomic_DNA"/>
</dbReference>
<dbReference type="RefSeq" id="WP_042747845.1">
    <property type="nucleotide sequence ID" value="NZ_AZSI01000012.1"/>
</dbReference>
<evidence type="ECO:0000256" key="1">
    <source>
        <dbReference type="ARBA" id="ARBA00003535"/>
    </source>
</evidence>
<evidence type="ECO:0000313" key="7">
    <source>
        <dbReference type="Proteomes" id="UP000028401"/>
    </source>
</evidence>
<dbReference type="InterPro" id="IPR013785">
    <property type="entry name" value="Aldolase_TIM"/>
</dbReference>
<dbReference type="Proteomes" id="UP000028401">
    <property type="component" value="Unassembled WGS sequence"/>
</dbReference>
<dbReference type="CDD" id="cd04730">
    <property type="entry name" value="NPD_like"/>
    <property type="match status" value="1"/>
</dbReference>
<dbReference type="GO" id="GO:0051213">
    <property type="term" value="F:dioxygenase activity"/>
    <property type="evidence" value="ECO:0007669"/>
    <property type="project" value="UniProtKB-KW"/>
</dbReference>
<comment type="caution">
    <text evidence="6">The sequence shown here is derived from an EMBL/GenBank/DDBJ whole genome shotgun (WGS) entry which is preliminary data.</text>
</comment>
<dbReference type="InterPro" id="IPR004136">
    <property type="entry name" value="NMO"/>
</dbReference>
<evidence type="ECO:0000256" key="2">
    <source>
        <dbReference type="ARBA" id="ARBA00013457"/>
    </source>
</evidence>
<keyword evidence="4" id="KW-0288">FMN</keyword>
<accession>A0A084AD95</accession>
<reference evidence="6 7" key="1">
    <citation type="submission" date="2014-06" db="EMBL/GenBank/DDBJ databases">
        <title>Draft genome sequence of the putrescine producing strain Lactococcus lactis subsp cremoris GE214.</title>
        <authorList>
            <person name="Ladero V."/>
            <person name="Linares D.M."/>
            <person name="del Rio B."/>
            <person name="Mayo B."/>
            <person name="Martin M.C."/>
            <person name="Fernandez M."/>
            <person name="Alvarez M.A."/>
        </authorList>
    </citation>
    <scope>NUCLEOTIDE SEQUENCE [LARGE SCALE GENOMIC DNA]</scope>
    <source>
        <strain evidence="6 7">GE214</strain>
    </source>
</reference>
<evidence type="ECO:0000256" key="4">
    <source>
        <dbReference type="ARBA" id="ARBA00022643"/>
    </source>
</evidence>
<dbReference type="SUPFAM" id="SSF51412">
    <property type="entry name" value="Inosine monophosphate dehydrogenase (IMPDH)"/>
    <property type="match status" value="1"/>
</dbReference>
<evidence type="ECO:0000256" key="3">
    <source>
        <dbReference type="ARBA" id="ARBA00022630"/>
    </source>
</evidence>
<sequence length="281" mass="30067">MTWYHQLGIKYPLFQGGMAWATNVELVAAVSNNGALGIIGSGGRTASELQEMIRQTKRLTSSPFGVNLMLLDKNIDQLLQVICDEKISVVTTGAGSPKKYIDTIVANHIKLFPVVPSLKIAKKMLELPITGIIAEGTEAGGHVGTQNLFSLLEEIASLCPLPLIAAGGIHDYHSFSSAKNLGASGAQVGTVFLLAKECQISSTYQKLICQSEKNETILISNKKGHLARLLKKPSETSSNQSLKSAVEQGDLLNGAFMAGTSSAYINKIEPAETIIKRLMGK</sequence>
<organism evidence="6 7">
    <name type="scientific">Lactococcus cremoris subsp. cremoris GE214</name>
    <dbReference type="NCBI Taxonomy" id="1415168"/>
    <lineage>
        <taxon>Bacteria</taxon>
        <taxon>Bacillati</taxon>
        <taxon>Bacillota</taxon>
        <taxon>Bacilli</taxon>
        <taxon>Lactobacillales</taxon>
        <taxon>Streptococcaceae</taxon>
        <taxon>Lactococcus</taxon>
        <taxon>Lactococcus cremoris subsp. cremoris</taxon>
    </lineage>
</organism>
<keyword evidence="6" id="KW-0223">Dioxygenase</keyword>
<dbReference type="AlphaFoldDB" id="A0A084AD95"/>
<proteinExistence type="predicted"/>
<name>A0A084AD95_LACLC</name>
<gene>
    <name evidence="6" type="ORF">U725_00597</name>
</gene>